<dbReference type="GO" id="GO:0008270">
    <property type="term" value="F:zinc ion binding"/>
    <property type="evidence" value="ECO:0007669"/>
    <property type="project" value="UniProtKB-KW"/>
</dbReference>
<dbReference type="EMBL" id="AGBW02011698">
    <property type="protein sequence ID" value="OWR46260.1"/>
    <property type="molecule type" value="Genomic_DNA"/>
</dbReference>
<keyword evidence="2" id="KW-0863">Zinc-finger</keyword>
<dbReference type="InParanoid" id="A0A212EXP1"/>
<keyword evidence="1" id="KW-0479">Metal-binding</keyword>
<comment type="caution">
    <text evidence="5">The sequence shown here is derived from an EMBL/GenBank/DDBJ whole genome shotgun (WGS) entry which is preliminary data.</text>
</comment>
<evidence type="ECO:0000313" key="6">
    <source>
        <dbReference type="Proteomes" id="UP000007151"/>
    </source>
</evidence>
<name>A0A212EXP1_DANPL</name>
<keyword evidence="6" id="KW-1185">Reference proteome</keyword>
<dbReference type="KEGG" id="dpl:KGM_208281"/>
<dbReference type="Pfam" id="PF04500">
    <property type="entry name" value="FLYWCH"/>
    <property type="match status" value="2"/>
</dbReference>
<protein>
    <recommendedName>
        <fullName evidence="4">FLYWCH-type domain-containing protein</fullName>
    </recommendedName>
</protein>
<evidence type="ECO:0000259" key="4">
    <source>
        <dbReference type="Pfam" id="PF04500"/>
    </source>
</evidence>
<evidence type="ECO:0000256" key="1">
    <source>
        <dbReference type="ARBA" id="ARBA00022723"/>
    </source>
</evidence>
<feature type="domain" description="FLYWCH-type" evidence="4">
    <location>
        <begin position="28"/>
        <end position="82"/>
    </location>
</feature>
<proteinExistence type="predicted"/>
<gene>
    <name evidence="5" type="ORF">KGM_208281</name>
</gene>
<evidence type="ECO:0000256" key="3">
    <source>
        <dbReference type="ARBA" id="ARBA00022833"/>
    </source>
</evidence>
<organism evidence="5 6">
    <name type="scientific">Danaus plexippus plexippus</name>
    <dbReference type="NCBI Taxonomy" id="278856"/>
    <lineage>
        <taxon>Eukaryota</taxon>
        <taxon>Metazoa</taxon>
        <taxon>Ecdysozoa</taxon>
        <taxon>Arthropoda</taxon>
        <taxon>Hexapoda</taxon>
        <taxon>Insecta</taxon>
        <taxon>Pterygota</taxon>
        <taxon>Neoptera</taxon>
        <taxon>Endopterygota</taxon>
        <taxon>Lepidoptera</taxon>
        <taxon>Glossata</taxon>
        <taxon>Ditrysia</taxon>
        <taxon>Papilionoidea</taxon>
        <taxon>Nymphalidae</taxon>
        <taxon>Danainae</taxon>
        <taxon>Danaini</taxon>
        <taxon>Danaina</taxon>
        <taxon>Danaus</taxon>
        <taxon>Danaus</taxon>
    </lineage>
</organism>
<dbReference type="Proteomes" id="UP000007151">
    <property type="component" value="Unassembled WGS sequence"/>
</dbReference>
<evidence type="ECO:0000313" key="5">
    <source>
        <dbReference type="EMBL" id="OWR46260.1"/>
    </source>
</evidence>
<dbReference type="Gene3D" id="2.20.25.240">
    <property type="match status" value="3"/>
</dbReference>
<dbReference type="AlphaFoldDB" id="A0A212EXP1"/>
<accession>A0A212EXP1</accession>
<sequence length="302" mass="34857">MERKLIGISGQHNHEPPKYKEIQLCGNGGSIVLYQGYTFSYQGPKNIKRYLYCSKKIHNKCGARINLDKSGNIAYAHTEHNHLPPKLVQTEILKDDVDFFRYYRQYRAQNPQKFQVKREEEEDMSDPIGRVSDILSSLIPTKKNNYEVMKLVNGRTIIRYQNHTFSYKGVKGKGPSRYLYCSRRDRVKCSSRLKMSKDGEILSAVIDHNHDPPIYTKCSNGVEEIILHNGRKLIMYQDYTFSYRGSKGKGFSYLYCSKKDRDKCSARLKISIDGEILASSTGHNHPPPKYTRCSDGTYVKID</sequence>
<feature type="domain" description="FLYWCH-type" evidence="4">
    <location>
        <begin position="229"/>
        <end position="285"/>
    </location>
</feature>
<dbReference type="InterPro" id="IPR007588">
    <property type="entry name" value="Znf_FLYWCH"/>
</dbReference>
<keyword evidence="3" id="KW-0862">Zinc</keyword>
<evidence type="ECO:0000256" key="2">
    <source>
        <dbReference type="ARBA" id="ARBA00022771"/>
    </source>
</evidence>
<reference evidence="5 6" key="1">
    <citation type="journal article" date="2011" name="Cell">
        <title>The monarch butterfly genome yields insights into long-distance migration.</title>
        <authorList>
            <person name="Zhan S."/>
            <person name="Merlin C."/>
            <person name="Boore J.L."/>
            <person name="Reppert S.M."/>
        </authorList>
    </citation>
    <scope>NUCLEOTIDE SEQUENCE [LARGE SCALE GENOMIC DNA]</scope>
    <source>
        <strain evidence="5">F-2</strain>
    </source>
</reference>